<dbReference type="EMBL" id="JALDAY010000004">
    <property type="protein sequence ID" value="MCI3272208.1"/>
    <property type="molecule type" value="Genomic_DNA"/>
</dbReference>
<reference evidence="1" key="1">
    <citation type="submission" date="2022-03" db="EMBL/GenBank/DDBJ databases">
        <title>Streptomyces 7R015 and 7R016 isolated from Barleria lupulina in Thailand.</title>
        <authorList>
            <person name="Kanchanasin P."/>
            <person name="Phongsopitanun W."/>
            <person name="Tanasupawat S."/>
        </authorList>
    </citation>
    <scope>NUCLEOTIDE SEQUENCE</scope>
    <source>
        <strain evidence="1">7R015</strain>
    </source>
</reference>
<comment type="caution">
    <text evidence="1">The sequence shown here is derived from an EMBL/GenBank/DDBJ whole genome shotgun (WGS) entry which is preliminary data.</text>
</comment>
<organism evidence="1 2">
    <name type="scientific">Streptomyces cylindrosporus</name>
    <dbReference type="NCBI Taxonomy" id="2927583"/>
    <lineage>
        <taxon>Bacteria</taxon>
        <taxon>Bacillati</taxon>
        <taxon>Actinomycetota</taxon>
        <taxon>Actinomycetes</taxon>
        <taxon>Kitasatosporales</taxon>
        <taxon>Streptomycetaceae</taxon>
        <taxon>Streptomyces</taxon>
    </lineage>
</organism>
<dbReference type="Proteomes" id="UP001165269">
    <property type="component" value="Unassembled WGS sequence"/>
</dbReference>
<keyword evidence="2" id="KW-1185">Reference proteome</keyword>
<protein>
    <submittedName>
        <fullName evidence="1">Uncharacterized protein</fullName>
    </submittedName>
</protein>
<name>A0ABS9Y4T1_9ACTN</name>
<evidence type="ECO:0000313" key="2">
    <source>
        <dbReference type="Proteomes" id="UP001165269"/>
    </source>
</evidence>
<gene>
    <name evidence="1" type="ORF">MQP27_13915</name>
</gene>
<dbReference type="RefSeq" id="WP_242765373.1">
    <property type="nucleotide sequence ID" value="NZ_JALDAY010000004.1"/>
</dbReference>
<proteinExistence type="predicted"/>
<accession>A0ABS9Y4T1</accession>
<sequence>MSNSAAAAVLTTADLSEAIRAVRTLLGLADVSQAEVDFEGVISSPAVLAQVRDVLPDLVWWASAGKEHGSSEAGDDPAGCLPIRVYDWCRPLDRAEPFIAALGPDPAAVRWDLDGWPAVPEAGLEAISQKWAYLTLAVNSRDIYQEEPSQDHTVYVHARDRNGDQLPRVHWLAAQVGGRFTGRVEIAPL</sequence>
<evidence type="ECO:0000313" key="1">
    <source>
        <dbReference type="EMBL" id="MCI3272208.1"/>
    </source>
</evidence>